<reference evidence="4 5" key="1">
    <citation type="submission" date="2024-06" db="EMBL/GenBank/DDBJ databases">
        <title>Complete genome of Phlyctema vagabunda strain 19-DSS-EL-015.</title>
        <authorList>
            <person name="Fiorenzani C."/>
        </authorList>
    </citation>
    <scope>NUCLEOTIDE SEQUENCE [LARGE SCALE GENOMIC DNA]</scope>
    <source>
        <strain evidence="4 5">19-DSS-EL-015</strain>
    </source>
</reference>
<feature type="transmembrane region" description="Helical" evidence="2">
    <location>
        <begin position="401"/>
        <end position="423"/>
    </location>
</feature>
<keyword evidence="5" id="KW-1185">Reference proteome</keyword>
<keyword evidence="2" id="KW-1133">Transmembrane helix</keyword>
<evidence type="ECO:0000259" key="3">
    <source>
        <dbReference type="Pfam" id="PF01757"/>
    </source>
</evidence>
<feature type="transmembrane region" description="Helical" evidence="2">
    <location>
        <begin position="80"/>
        <end position="98"/>
    </location>
</feature>
<evidence type="ECO:0000313" key="5">
    <source>
        <dbReference type="Proteomes" id="UP001629113"/>
    </source>
</evidence>
<dbReference type="EMBL" id="JBFCZG010000001">
    <property type="protein sequence ID" value="KAL3426923.1"/>
    <property type="molecule type" value="Genomic_DNA"/>
</dbReference>
<feature type="transmembrane region" description="Helical" evidence="2">
    <location>
        <begin position="234"/>
        <end position="254"/>
    </location>
</feature>
<dbReference type="Pfam" id="PF01757">
    <property type="entry name" value="Acyl_transf_3"/>
    <property type="match status" value="1"/>
</dbReference>
<comment type="caution">
    <text evidence="4">The sequence shown here is derived from an EMBL/GenBank/DDBJ whole genome shotgun (WGS) entry which is preliminary data.</text>
</comment>
<keyword evidence="2" id="KW-0472">Membrane</keyword>
<dbReference type="PANTHER" id="PTHR23028:SF134">
    <property type="entry name" value="PUTATIVE (AFU_ORTHOLOGUE AFUA_4G08520)-RELATED"/>
    <property type="match status" value="1"/>
</dbReference>
<feature type="compositionally biased region" description="Basic and acidic residues" evidence="1">
    <location>
        <begin position="1"/>
        <end position="22"/>
    </location>
</feature>
<gene>
    <name evidence="4" type="ORF">PVAG01_00432</name>
</gene>
<feature type="transmembrane region" description="Helical" evidence="2">
    <location>
        <begin position="313"/>
        <end position="334"/>
    </location>
</feature>
<keyword evidence="2" id="KW-0812">Transmembrane</keyword>
<evidence type="ECO:0000313" key="4">
    <source>
        <dbReference type="EMBL" id="KAL3426923.1"/>
    </source>
</evidence>
<dbReference type="InterPro" id="IPR050879">
    <property type="entry name" value="Acyltransferase_3"/>
</dbReference>
<protein>
    <submittedName>
        <fullName evidence="4">Hard surface induced protein 3-like protein</fullName>
    </submittedName>
</protein>
<feature type="transmembrane region" description="Helical" evidence="2">
    <location>
        <begin position="110"/>
        <end position="133"/>
    </location>
</feature>
<dbReference type="InterPro" id="IPR002656">
    <property type="entry name" value="Acyl_transf_3_dom"/>
</dbReference>
<name>A0ABR4PUN5_9HELO</name>
<dbReference type="Proteomes" id="UP001629113">
    <property type="component" value="Unassembled WGS sequence"/>
</dbReference>
<feature type="transmembrane region" description="Helical" evidence="2">
    <location>
        <begin position="164"/>
        <end position="183"/>
    </location>
</feature>
<feature type="domain" description="Acyltransferase 3" evidence="3">
    <location>
        <begin position="67"/>
        <end position="450"/>
    </location>
</feature>
<proteinExistence type="predicted"/>
<evidence type="ECO:0000256" key="2">
    <source>
        <dbReference type="SAM" id="Phobius"/>
    </source>
</evidence>
<feature type="region of interest" description="Disordered" evidence="1">
    <location>
        <begin position="1"/>
        <end position="33"/>
    </location>
</feature>
<accession>A0ABR4PUN5</accession>
<feature type="transmembrane region" description="Helical" evidence="2">
    <location>
        <begin position="435"/>
        <end position="459"/>
    </location>
</feature>
<evidence type="ECO:0000256" key="1">
    <source>
        <dbReference type="SAM" id="MobiDB-lite"/>
    </source>
</evidence>
<sequence length="487" mass="55153">MATDKSRSSMDENNADAEKPIDLEDTISGPSCKPHSSFSYRYSEKWSIVHTVLGYPPAGTLSIKPTSWLDGVRGVAAFEVYVFHSMGCWASIVAAWHADGDQQNVLQLPLLRTFFVSGPAAVSVFFALSGYVLTYKCLRWIRGDSKHQVYPAVASSMFRRGFRLYLPPITLTFFEMLATRFGYIPPLKFSFVPEPTFSAQLLDWLVETSRFINPVYNFLPAIQGINTPAKYDPVIWTIPLEFYGSFVCYTLLLLSVRIPSNRVRMLFVTAYSVFCMVLGSWNLFCFSAGMLIADFNLGQEEEVRLGAMRASSYRGIWMSLFGIAFYIAGFPTLVTTEAASNPMFGFEILRALIPSSLDMDDHSRYWWSISGVMLLLSMSQLPRLKAVFESNLCQYLGRISFSLYLIHEFCIVLFGMALQSFLMDLAGLAPRANTFLYWVICGIWFMIFTLPVFALAALVERWVDMPSVKFSKWLEGKCLRLVTLFAR</sequence>
<dbReference type="PANTHER" id="PTHR23028">
    <property type="entry name" value="ACETYLTRANSFERASE"/>
    <property type="match status" value="1"/>
</dbReference>
<organism evidence="4 5">
    <name type="scientific">Phlyctema vagabunda</name>
    <dbReference type="NCBI Taxonomy" id="108571"/>
    <lineage>
        <taxon>Eukaryota</taxon>
        <taxon>Fungi</taxon>
        <taxon>Dikarya</taxon>
        <taxon>Ascomycota</taxon>
        <taxon>Pezizomycotina</taxon>
        <taxon>Leotiomycetes</taxon>
        <taxon>Helotiales</taxon>
        <taxon>Dermateaceae</taxon>
        <taxon>Phlyctema</taxon>
    </lineage>
</organism>
<feature type="transmembrane region" description="Helical" evidence="2">
    <location>
        <begin position="266"/>
        <end position="293"/>
    </location>
</feature>